<keyword evidence="4" id="KW-0443">Lipid metabolism</keyword>
<accession>A0A0D3I3Q9</accession>
<dbReference type="Gene3D" id="2.60.40.150">
    <property type="entry name" value="C2 domain"/>
    <property type="match status" value="1"/>
</dbReference>
<keyword evidence="2" id="KW-0378">Hydrolase</keyword>
<reference evidence="7" key="2">
    <citation type="submission" date="2024-10" db="UniProtKB">
        <authorList>
            <consortium name="EnsemblProtists"/>
        </authorList>
    </citation>
    <scope>IDENTIFICATION</scope>
</reference>
<evidence type="ECO:0000256" key="5">
    <source>
        <dbReference type="SAM" id="MobiDB-lite"/>
    </source>
</evidence>
<dbReference type="PANTHER" id="PTHR10336">
    <property type="entry name" value="PHOSPHOINOSITIDE-SPECIFIC PHOSPHOLIPASE C FAMILY PROTEIN"/>
    <property type="match status" value="1"/>
</dbReference>
<dbReference type="HOGENOM" id="CLU_693435_0_0_1"/>
<dbReference type="GO" id="GO:0016042">
    <property type="term" value="P:lipid catabolic process"/>
    <property type="evidence" value="ECO:0007669"/>
    <property type="project" value="UniProtKB-KW"/>
</dbReference>
<dbReference type="eggNOG" id="KOG1264">
    <property type="taxonomic scope" value="Eukaryota"/>
</dbReference>
<dbReference type="SUPFAM" id="SSF49562">
    <property type="entry name" value="C2 domain (Calcium/lipid-binding domain, CaLB)"/>
    <property type="match status" value="1"/>
</dbReference>
<feature type="domain" description="PI-PLC Y-box" evidence="6">
    <location>
        <begin position="58"/>
        <end position="175"/>
    </location>
</feature>
<dbReference type="SMART" id="SM00149">
    <property type="entry name" value="PLCYc"/>
    <property type="match status" value="1"/>
</dbReference>
<dbReference type="PaxDb" id="2903-EOD05894"/>
<dbReference type="EC" id="3.1.4.11" evidence="1"/>
<keyword evidence="3" id="KW-0442">Lipid degradation</keyword>
<proteinExistence type="predicted"/>
<dbReference type="GO" id="GO:0051209">
    <property type="term" value="P:release of sequestered calcium ion into cytosol"/>
    <property type="evidence" value="ECO:0007669"/>
    <property type="project" value="TreeGrafter"/>
</dbReference>
<dbReference type="RefSeq" id="XP_005758323.1">
    <property type="nucleotide sequence ID" value="XM_005758266.1"/>
</dbReference>
<protein>
    <recommendedName>
        <fullName evidence="1">phosphoinositide phospholipase C</fullName>
        <ecNumber evidence="1">3.1.4.11</ecNumber>
    </recommendedName>
</protein>
<feature type="compositionally biased region" description="Low complexity" evidence="5">
    <location>
        <begin position="12"/>
        <end position="45"/>
    </location>
</feature>
<evidence type="ECO:0000256" key="3">
    <source>
        <dbReference type="ARBA" id="ARBA00022963"/>
    </source>
</evidence>
<dbReference type="InterPro" id="IPR017946">
    <property type="entry name" value="PLC-like_Pdiesterase_TIM-brl"/>
</dbReference>
<feature type="region of interest" description="Disordered" evidence="5">
    <location>
        <begin position="1"/>
        <end position="55"/>
    </location>
</feature>
<dbReference type="KEGG" id="ehx:EMIHUDRAFT_219576"/>
<evidence type="ECO:0000256" key="2">
    <source>
        <dbReference type="ARBA" id="ARBA00022801"/>
    </source>
</evidence>
<dbReference type="Gene3D" id="3.20.20.190">
    <property type="entry name" value="Phosphatidylinositol (PI) phosphodiesterase"/>
    <property type="match status" value="1"/>
</dbReference>
<evidence type="ECO:0000256" key="1">
    <source>
        <dbReference type="ARBA" id="ARBA00012368"/>
    </source>
</evidence>
<dbReference type="SUPFAM" id="SSF51695">
    <property type="entry name" value="PLC-like phosphodiesterases"/>
    <property type="match status" value="1"/>
</dbReference>
<evidence type="ECO:0000256" key="4">
    <source>
        <dbReference type="ARBA" id="ARBA00023098"/>
    </source>
</evidence>
<dbReference type="STRING" id="2903.R1DAM5"/>
<dbReference type="GeneID" id="17252039"/>
<dbReference type="InterPro" id="IPR035892">
    <property type="entry name" value="C2_domain_sf"/>
</dbReference>
<dbReference type="PANTHER" id="PTHR10336:SF36">
    <property type="entry name" value="1-PHOSPHATIDYLINOSITOL 4,5-BISPHOSPHATE PHOSPHODIESTERASE BETA-4"/>
    <property type="match status" value="1"/>
</dbReference>
<dbReference type="CDD" id="cd00275">
    <property type="entry name" value="C2_PLC_like"/>
    <property type="match status" value="1"/>
</dbReference>
<dbReference type="PROSITE" id="PS50008">
    <property type="entry name" value="PIPLC_Y_DOMAIN"/>
    <property type="match status" value="1"/>
</dbReference>
<organism evidence="7 8">
    <name type="scientific">Emiliania huxleyi (strain CCMP1516)</name>
    <dbReference type="NCBI Taxonomy" id="280463"/>
    <lineage>
        <taxon>Eukaryota</taxon>
        <taxon>Haptista</taxon>
        <taxon>Haptophyta</taxon>
        <taxon>Prymnesiophyceae</taxon>
        <taxon>Isochrysidales</taxon>
        <taxon>Noelaerhabdaceae</taxon>
        <taxon>Emiliania</taxon>
    </lineage>
</organism>
<name>A0A0D3I3Q9_EMIH1</name>
<evidence type="ECO:0000313" key="8">
    <source>
        <dbReference type="Proteomes" id="UP000013827"/>
    </source>
</evidence>
<reference evidence="8" key="1">
    <citation type="journal article" date="2013" name="Nature">
        <title>Pan genome of the phytoplankton Emiliania underpins its global distribution.</title>
        <authorList>
            <person name="Read B.A."/>
            <person name="Kegel J."/>
            <person name="Klute M.J."/>
            <person name="Kuo A."/>
            <person name="Lefebvre S.C."/>
            <person name="Maumus F."/>
            <person name="Mayer C."/>
            <person name="Miller J."/>
            <person name="Monier A."/>
            <person name="Salamov A."/>
            <person name="Young J."/>
            <person name="Aguilar M."/>
            <person name="Claverie J.M."/>
            <person name="Frickenhaus S."/>
            <person name="Gonzalez K."/>
            <person name="Herman E.K."/>
            <person name="Lin Y.C."/>
            <person name="Napier J."/>
            <person name="Ogata H."/>
            <person name="Sarno A.F."/>
            <person name="Shmutz J."/>
            <person name="Schroeder D."/>
            <person name="de Vargas C."/>
            <person name="Verret F."/>
            <person name="von Dassow P."/>
            <person name="Valentin K."/>
            <person name="Van de Peer Y."/>
            <person name="Wheeler G."/>
            <person name="Dacks J.B."/>
            <person name="Delwiche C.F."/>
            <person name="Dyhrman S.T."/>
            <person name="Glockner G."/>
            <person name="John U."/>
            <person name="Richards T."/>
            <person name="Worden A.Z."/>
            <person name="Zhang X."/>
            <person name="Grigoriev I.V."/>
            <person name="Allen A.E."/>
            <person name="Bidle K."/>
            <person name="Borodovsky M."/>
            <person name="Bowler C."/>
            <person name="Brownlee C."/>
            <person name="Cock J.M."/>
            <person name="Elias M."/>
            <person name="Gladyshev V.N."/>
            <person name="Groth M."/>
            <person name="Guda C."/>
            <person name="Hadaegh A."/>
            <person name="Iglesias-Rodriguez M.D."/>
            <person name="Jenkins J."/>
            <person name="Jones B.M."/>
            <person name="Lawson T."/>
            <person name="Leese F."/>
            <person name="Lindquist E."/>
            <person name="Lobanov A."/>
            <person name="Lomsadze A."/>
            <person name="Malik S.B."/>
            <person name="Marsh M.E."/>
            <person name="Mackinder L."/>
            <person name="Mock T."/>
            <person name="Mueller-Roeber B."/>
            <person name="Pagarete A."/>
            <person name="Parker M."/>
            <person name="Probert I."/>
            <person name="Quesneville H."/>
            <person name="Raines C."/>
            <person name="Rensing S.A."/>
            <person name="Riano-Pachon D.M."/>
            <person name="Richier S."/>
            <person name="Rokitta S."/>
            <person name="Shiraiwa Y."/>
            <person name="Soanes D.M."/>
            <person name="van der Giezen M."/>
            <person name="Wahlund T.M."/>
            <person name="Williams B."/>
            <person name="Wilson W."/>
            <person name="Wolfe G."/>
            <person name="Wurch L.L."/>
        </authorList>
    </citation>
    <scope>NUCLEOTIDE SEQUENCE</scope>
</reference>
<sequence>MDTRSDLFKTQGSSSGSINSNNSRKSKASGSSRYRSRLSRAAAPRQPRRKVSPALAEVTTMRAVRFSGYKPTAPAEQRARQPIVVSSYRETATLEMEREQQPAWIAHNEVHLSRVYPKGGRVDSSNISDLHACRLWGAGVQMVALNVQTWDGAMMVDEALFQLNGGCGYVLKPQLPPRGEVLGSGVLLSIRIMCASNLPKTRDERLVPRPWDEWHPQGAFAPQQLHPGGIVSPACEVELIGGMVGSEDAELLEERWSRTTSTVASNGLNPSWAGEEFRCACYTPDQTFLKLSVINCRTQVMRQGSRQLLAYEAALVGALRPGYRAVPLRNPSGGAPIESCSLLVHIEMTPLPPKRPAALPTHGSAESLAREGAGGSSRPASRRLSLMARSKSRRTRKK</sequence>
<dbReference type="InterPro" id="IPR001192">
    <property type="entry name" value="PI-PLC_fam"/>
</dbReference>
<keyword evidence="8" id="KW-1185">Reference proteome</keyword>
<dbReference type="Proteomes" id="UP000013827">
    <property type="component" value="Unassembled WGS sequence"/>
</dbReference>
<dbReference type="InterPro" id="IPR001711">
    <property type="entry name" value="PLipase_C_Pinositol-sp_Y"/>
</dbReference>
<evidence type="ECO:0000259" key="6">
    <source>
        <dbReference type="PROSITE" id="PS50008"/>
    </source>
</evidence>
<dbReference type="Pfam" id="PF00387">
    <property type="entry name" value="PI-PLC-Y"/>
    <property type="match status" value="1"/>
</dbReference>
<dbReference type="EnsemblProtists" id="EOD05894">
    <property type="protein sequence ID" value="EOD05894"/>
    <property type="gene ID" value="EMIHUDRAFT_219576"/>
</dbReference>
<dbReference type="GO" id="GO:0004435">
    <property type="term" value="F:phosphatidylinositol-4,5-bisphosphate phospholipase C activity"/>
    <property type="evidence" value="ECO:0007669"/>
    <property type="project" value="UniProtKB-EC"/>
</dbReference>
<feature type="region of interest" description="Disordered" evidence="5">
    <location>
        <begin position="353"/>
        <end position="398"/>
    </location>
</feature>
<dbReference type="GO" id="GO:0048015">
    <property type="term" value="P:phosphatidylinositol-mediated signaling"/>
    <property type="evidence" value="ECO:0007669"/>
    <property type="project" value="TreeGrafter"/>
</dbReference>
<evidence type="ECO:0000313" key="7">
    <source>
        <dbReference type="EnsemblProtists" id="EOD05894"/>
    </source>
</evidence>
<dbReference type="AlphaFoldDB" id="A0A0D3I3Q9"/>